<dbReference type="EMBL" id="GL378344">
    <property type="protein sequence ID" value="EFJ47561.1"/>
    <property type="molecule type" value="Genomic_DNA"/>
</dbReference>
<dbReference type="GeneID" id="9615449"/>
<dbReference type="KEGG" id="vcn:VOLCADRAFT_91806"/>
<proteinExistence type="predicted"/>
<evidence type="ECO:0000313" key="2">
    <source>
        <dbReference type="Proteomes" id="UP000001058"/>
    </source>
</evidence>
<reference evidence="1 2" key="1">
    <citation type="journal article" date="2010" name="Science">
        <title>Genomic analysis of organismal complexity in the multicellular green alga Volvox carteri.</title>
        <authorList>
            <person name="Prochnik S.E."/>
            <person name="Umen J."/>
            <person name="Nedelcu A.M."/>
            <person name="Hallmann A."/>
            <person name="Miller S.M."/>
            <person name="Nishii I."/>
            <person name="Ferris P."/>
            <person name="Kuo A."/>
            <person name="Mitros T."/>
            <person name="Fritz-Laylin L.K."/>
            <person name="Hellsten U."/>
            <person name="Chapman J."/>
            <person name="Simakov O."/>
            <person name="Rensing S.A."/>
            <person name="Terry A."/>
            <person name="Pangilinan J."/>
            <person name="Kapitonov V."/>
            <person name="Jurka J."/>
            <person name="Salamov A."/>
            <person name="Shapiro H."/>
            <person name="Schmutz J."/>
            <person name="Grimwood J."/>
            <person name="Lindquist E."/>
            <person name="Lucas S."/>
            <person name="Grigoriev I.V."/>
            <person name="Schmitt R."/>
            <person name="Kirk D."/>
            <person name="Rokhsar D.S."/>
        </authorList>
    </citation>
    <scope>NUCLEOTIDE SEQUENCE [LARGE SCALE GENOMIC DNA]</scope>
    <source>
        <strain evidence="2">f. Nagariensis / Eve</strain>
    </source>
</reference>
<dbReference type="RefSeq" id="XP_002951385.1">
    <property type="nucleotide sequence ID" value="XM_002951339.1"/>
</dbReference>
<dbReference type="InParanoid" id="D8TY02"/>
<gene>
    <name evidence="1" type="ORF">VOLCADRAFT_91806</name>
</gene>
<dbReference type="AlphaFoldDB" id="D8TY02"/>
<dbReference type="Proteomes" id="UP000001058">
    <property type="component" value="Unassembled WGS sequence"/>
</dbReference>
<evidence type="ECO:0000313" key="1">
    <source>
        <dbReference type="EMBL" id="EFJ47561.1"/>
    </source>
</evidence>
<keyword evidence="2" id="KW-1185">Reference proteome</keyword>
<accession>D8TY02</accession>
<sequence length="100" mass="10030">MGVGILEVVVAVVKAEAMGRVRAEAVAMAMVEEAVAMAMVEEAVRVMIAVVGEQECVVTEAGAVRVGVKAVAEKPWGAERVVETGLAATAVLAAAGLAGP</sequence>
<name>D8TY02_VOLCA</name>
<protein>
    <submittedName>
        <fullName evidence="1">Uncharacterized protein</fullName>
    </submittedName>
</protein>
<organism evidence="2">
    <name type="scientific">Volvox carteri f. nagariensis</name>
    <dbReference type="NCBI Taxonomy" id="3068"/>
    <lineage>
        <taxon>Eukaryota</taxon>
        <taxon>Viridiplantae</taxon>
        <taxon>Chlorophyta</taxon>
        <taxon>core chlorophytes</taxon>
        <taxon>Chlorophyceae</taxon>
        <taxon>CS clade</taxon>
        <taxon>Chlamydomonadales</taxon>
        <taxon>Volvocaceae</taxon>
        <taxon>Volvox</taxon>
    </lineage>
</organism>